<gene>
    <name evidence="3" type="ORF">OSB04_005277</name>
</gene>
<accession>A0AA38WGL9</accession>
<evidence type="ECO:0000256" key="1">
    <source>
        <dbReference type="SAM" id="MobiDB-lite"/>
    </source>
</evidence>
<feature type="region of interest" description="Disordered" evidence="1">
    <location>
        <begin position="696"/>
        <end position="752"/>
    </location>
</feature>
<feature type="region of interest" description="Disordered" evidence="1">
    <location>
        <begin position="44"/>
        <end position="157"/>
    </location>
</feature>
<dbReference type="Pfam" id="PF13952">
    <property type="entry name" value="DUF4216"/>
    <property type="match status" value="1"/>
</dbReference>
<dbReference type="InterPro" id="IPR025312">
    <property type="entry name" value="DUF4216"/>
</dbReference>
<comment type="caution">
    <text evidence="3">The sequence shown here is derived from an EMBL/GenBank/DDBJ whole genome shotgun (WGS) entry which is preliminary data.</text>
</comment>
<keyword evidence="4" id="KW-1185">Reference proteome</keyword>
<evidence type="ECO:0000259" key="2">
    <source>
        <dbReference type="Pfam" id="PF13952"/>
    </source>
</evidence>
<feature type="domain" description="DUF4216" evidence="2">
    <location>
        <begin position="211"/>
        <end position="277"/>
    </location>
</feature>
<evidence type="ECO:0000313" key="4">
    <source>
        <dbReference type="Proteomes" id="UP001172457"/>
    </source>
</evidence>
<feature type="compositionally biased region" description="Low complexity" evidence="1">
    <location>
        <begin position="69"/>
        <end position="80"/>
    </location>
</feature>
<dbReference type="EMBL" id="JARYMX010000002">
    <property type="protein sequence ID" value="KAJ9560117.1"/>
    <property type="molecule type" value="Genomic_DNA"/>
</dbReference>
<sequence length="752" mass="83478">MDQTLFATEIPSQIPSQMVVGVHTHKKSKTLIGSFLPLLAPRRQHTHASHPPYRRPLHTAGRTTPPPALSSHLLSSPLSPHNHRDATTTTTNGCHRSPPPLPASPRHQHHAATTTTSTPPLRLSPVATTTAGCHRSPPPLPASPRRQHHAATTTTSTPPLLYCSASDALAPSVKIRTICVRGSSYGESDESDYYGMLDDVLEVEFYGVGRSIVALFKCIWFDTPSGVRVDRKHSLVDVKYKSRLRADDSYILASQAEQVYYTSYPSMTKDLKDWWAVVKTKPRGIYEVLETVNDVEVGENMEGEQFYQMNERVTHTPSVGLSNDLDFVNLVTGEVILVDAPNDDDDDRDDANEDSEEEAEFEDTMPPRSNRGKGTGQMGRGGGRDGGRAGGSSSSAGRGNERADDYDEFRGVTPLSVGHDIDIDIAIDEDEMTREVQPSSASVLRTRGPNRSIGVPRNPSLRETLVISASGKFENIKAKAAMFTIFKANFRGPWTSWDKVPQGQRDCMFKMFQNRHREWMRNARKFAARQALELDGIEWDREDMSVIRGHHPIWIPAEYWHEMIDKMASLQAADWGRELTSLEVHERTHCSNRKYAPGATGPPDDDPIYIYPKAGRAASRFREIRDVAQSTQTPDDPPIDEVALWEQSVGGRKKGRLFGFGTSRDPSYAITGRCSSSGATGESSSEIADLREQLKTMEQRHQEAEERHQKAEERHQAMYDWLRSSGFHPPSPTPTPTPTPSAPSPPSGPPPL</sequence>
<evidence type="ECO:0000313" key="3">
    <source>
        <dbReference type="EMBL" id="KAJ9560117.1"/>
    </source>
</evidence>
<proteinExistence type="predicted"/>
<feature type="compositionally biased region" description="Pro residues" evidence="1">
    <location>
        <begin position="729"/>
        <end position="752"/>
    </location>
</feature>
<feature type="compositionally biased region" description="Basic and acidic residues" evidence="1">
    <location>
        <begin position="696"/>
        <end position="717"/>
    </location>
</feature>
<dbReference type="AlphaFoldDB" id="A0AA38WGL9"/>
<feature type="compositionally biased region" description="Low complexity" evidence="1">
    <location>
        <begin position="111"/>
        <end position="125"/>
    </location>
</feature>
<feature type="compositionally biased region" description="Basic residues" evidence="1">
    <location>
        <begin position="44"/>
        <end position="57"/>
    </location>
</feature>
<dbReference type="PANTHER" id="PTHR48258:SF4">
    <property type="entry name" value="DUF4216 DOMAIN-CONTAINING PROTEIN"/>
    <property type="match status" value="1"/>
</dbReference>
<protein>
    <recommendedName>
        <fullName evidence="2">DUF4216 domain-containing protein</fullName>
    </recommendedName>
</protein>
<dbReference type="PANTHER" id="PTHR48258">
    <property type="entry name" value="DUF4218 DOMAIN-CONTAINING PROTEIN-RELATED"/>
    <property type="match status" value="1"/>
</dbReference>
<name>A0AA38WGL9_9ASTR</name>
<feature type="region of interest" description="Disordered" evidence="1">
    <location>
        <begin position="338"/>
        <end position="405"/>
    </location>
</feature>
<feature type="compositionally biased region" description="Acidic residues" evidence="1">
    <location>
        <begin position="341"/>
        <end position="363"/>
    </location>
</feature>
<feature type="region of interest" description="Disordered" evidence="1">
    <location>
        <begin position="432"/>
        <end position="456"/>
    </location>
</feature>
<reference evidence="3" key="1">
    <citation type="submission" date="2023-03" db="EMBL/GenBank/DDBJ databases">
        <title>Chromosome-scale reference genome and RAD-based genetic map of yellow starthistle (Centaurea solstitialis) reveal putative structural variation and QTLs associated with invader traits.</title>
        <authorList>
            <person name="Reatini B."/>
            <person name="Cang F.A."/>
            <person name="Jiang Q."/>
            <person name="Mckibben M.T.W."/>
            <person name="Barker M.S."/>
            <person name="Rieseberg L.H."/>
            <person name="Dlugosch K.M."/>
        </authorList>
    </citation>
    <scope>NUCLEOTIDE SEQUENCE</scope>
    <source>
        <strain evidence="3">CAN-66</strain>
        <tissue evidence="3">Leaf</tissue>
    </source>
</reference>
<dbReference type="Proteomes" id="UP001172457">
    <property type="component" value="Chromosome 2"/>
</dbReference>
<organism evidence="3 4">
    <name type="scientific">Centaurea solstitialis</name>
    <name type="common">yellow star-thistle</name>
    <dbReference type="NCBI Taxonomy" id="347529"/>
    <lineage>
        <taxon>Eukaryota</taxon>
        <taxon>Viridiplantae</taxon>
        <taxon>Streptophyta</taxon>
        <taxon>Embryophyta</taxon>
        <taxon>Tracheophyta</taxon>
        <taxon>Spermatophyta</taxon>
        <taxon>Magnoliopsida</taxon>
        <taxon>eudicotyledons</taxon>
        <taxon>Gunneridae</taxon>
        <taxon>Pentapetalae</taxon>
        <taxon>asterids</taxon>
        <taxon>campanulids</taxon>
        <taxon>Asterales</taxon>
        <taxon>Asteraceae</taxon>
        <taxon>Carduoideae</taxon>
        <taxon>Cardueae</taxon>
        <taxon>Centaureinae</taxon>
        <taxon>Centaurea</taxon>
    </lineage>
</organism>